<organism evidence="2 3">
    <name type="scientific">Homarus americanus</name>
    <name type="common">American lobster</name>
    <dbReference type="NCBI Taxonomy" id="6706"/>
    <lineage>
        <taxon>Eukaryota</taxon>
        <taxon>Metazoa</taxon>
        <taxon>Ecdysozoa</taxon>
        <taxon>Arthropoda</taxon>
        <taxon>Crustacea</taxon>
        <taxon>Multicrustacea</taxon>
        <taxon>Malacostraca</taxon>
        <taxon>Eumalacostraca</taxon>
        <taxon>Eucarida</taxon>
        <taxon>Decapoda</taxon>
        <taxon>Pleocyemata</taxon>
        <taxon>Astacidea</taxon>
        <taxon>Nephropoidea</taxon>
        <taxon>Nephropidae</taxon>
        <taxon>Homarus</taxon>
    </lineage>
</organism>
<keyword evidence="1" id="KW-1133">Transmembrane helix</keyword>
<name>A0A8J5N244_HOMAM</name>
<evidence type="ECO:0000256" key="1">
    <source>
        <dbReference type="SAM" id="Phobius"/>
    </source>
</evidence>
<dbReference type="Proteomes" id="UP000747542">
    <property type="component" value="Unassembled WGS sequence"/>
</dbReference>
<reference evidence="2" key="1">
    <citation type="journal article" date="2021" name="Sci. Adv.">
        <title>The American lobster genome reveals insights on longevity, neural, and immune adaptations.</title>
        <authorList>
            <person name="Polinski J.M."/>
            <person name="Zimin A.V."/>
            <person name="Clark K.F."/>
            <person name="Kohn A.B."/>
            <person name="Sadowski N."/>
            <person name="Timp W."/>
            <person name="Ptitsyn A."/>
            <person name="Khanna P."/>
            <person name="Romanova D.Y."/>
            <person name="Williams P."/>
            <person name="Greenwood S.J."/>
            <person name="Moroz L.L."/>
            <person name="Walt D.R."/>
            <person name="Bodnar A.G."/>
        </authorList>
    </citation>
    <scope>NUCLEOTIDE SEQUENCE</scope>
    <source>
        <strain evidence="2">GMGI-L3</strain>
    </source>
</reference>
<dbReference type="AlphaFoldDB" id="A0A8J5N244"/>
<proteinExistence type="predicted"/>
<evidence type="ECO:0000313" key="2">
    <source>
        <dbReference type="EMBL" id="KAG7171913.1"/>
    </source>
</evidence>
<evidence type="ECO:0000313" key="3">
    <source>
        <dbReference type="Proteomes" id="UP000747542"/>
    </source>
</evidence>
<protein>
    <submittedName>
        <fullName evidence="2">Uncharacterized protein</fullName>
    </submittedName>
</protein>
<sequence length="61" mass="7333">MSCNYIYILSTFICLLNKLKNNLLNAMSKADVHFHKHSRTHTSPYYTVLQYILLFLWFSFK</sequence>
<dbReference type="EMBL" id="JAHLQT010011632">
    <property type="protein sequence ID" value="KAG7171913.1"/>
    <property type="molecule type" value="Genomic_DNA"/>
</dbReference>
<feature type="transmembrane region" description="Helical" evidence="1">
    <location>
        <begin position="43"/>
        <end position="60"/>
    </location>
</feature>
<keyword evidence="1" id="KW-0812">Transmembrane</keyword>
<keyword evidence="1" id="KW-0472">Membrane</keyword>
<comment type="caution">
    <text evidence="2">The sequence shown here is derived from an EMBL/GenBank/DDBJ whole genome shotgun (WGS) entry which is preliminary data.</text>
</comment>
<gene>
    <name evidence="2" type="ORF">Hamer_G000852</name>
</gene>
<accession>A0A8J5N244</accession>
<keyword evidence="3" id="KW-1185">Reference proteome</keyword>